<organism evidence="2 3">
    <name type="scientific">Aaosphaeria arxii CBS 175.79</name>
    <dbReference type="NCBI Taxonomy" id="1450172"/>
    <lineage>
        <taxon>Eukaryota</taxon>
        <taxon>Fungi</taxon>
        <taxon>Dikarya</taxon>
        <taxon>Ascomycota</taxon>
        <taxon>Pezizomycotina</taxon>
        <taxon>Dothideomycetes</taxon>
        <taxon>Pleosporomycetidae</taxon>
        <taxon>Pleosporales</taxon>
        <taxon>Pleosporales incertae sedis</taxon>
        <taxon>Aaosphaeria</taxon>
    </lineage>
</organism>
<dbReference type="EMBL" id="ML978066">
    <property type="protein sequence ID" value="KAF2021408.1"/>
    <property type="molecule type" value="Genomic_DNA"/>
</dbReference>
<feature type="compositionally biased region" description="Basic residues" evidence="1">
    <location>
        <begin position="22"/>
        <end position="44"/>
    </location>
</feature>
<evidence type="ECO:0000313" key="3">
    <source>
        <dbReference type="Proteomes" id="UP000799778"/>
    </source>
</evidence>
<keyword evidence="3" id="KW-1185">Reference proteome</keyword>
<name>A0A6A5Y7A0_9PLEO</name>
<accession>A0A6A5Y7A0</accession>
<dbReference type="Proteomes" id="UP000799778">
    <property type="component" value="Unassembled WGS sequence"/>
</dbReference>
<feature type="compositionally biased region" description="Polar residues" evidence="1">
    <location>
        <begin position="1"/>
        <end position="13"/>
    </location>
</feature>
<dbReference type="RefSeq" id="XP_033389747.1">
    <property type="nucleotide sequence ID" value="XM_033531537.1"/>
</dbReference>
<feature type="compositionally biased region" description="Gly residues" evidence="1">
    <location>
        <begin position="250"/>
        <end position="261"/>
    </location>
</feature>
<feature type="region of interest" description="Disordered" evidence="1">
    <location>
        <begin position="192"/>
        <end position="278"/>
    </location>
</feature>
<feature type="region of interest" description="Disordered" evidence="1">
    <location>
        <begin position="1"/>
        <end position="116"/>
    </location>
</feature>
<sequence length="278" mass="30184">MPSKSTTNTTAPSSYADDFLRVHTRQPQHQTSYRHHHHRHHRRRTSADWSIAPSITPSSTSTSVAPSAFSYIDDRPFNPTDHLPPPYATPTDLTPPPPTVPSQKQSKPAKKKVTWSEPYRKAVSGDINTSLRRMRTLTTVKSPRPGEKGEEGKGETGVKVPRMKKMPVLVICSGEKGRRRERKGVVIVDTRGGRDDGGVWDANEEGEVLPLRVGGGESEEGWGSSDEGDDGEGEDSWTEWSGVSASTGSWGKGGSEVGGGYKPPTVEDVEDGWSAVGS</sequence>
<dbReference type="AlphaFoldDB" id="A0A6A5Y7A0"/>
<proteinExistence type="predicted"/>
<gene>
    <name evidence="2" type="ORF">BU24DRAFT_457390</name>
</gene>
<feature type="compositionally biased region" description="Polar residues" evidence="1">
    <location>
        <begin position="238"/>
        <end position="247"/>
    </location>
</feature>
<feature type="compositionally biased region" description="Low complexity" evidence="1">
    <location>
        <begin position="50"/>
        <end position="70"/>
    </location>
</feature>
<feature type="compositionally biased region" description="Acidic residues" evidence="1">
    <location>
        <begin position="226"/>
        <end position="237"/>
    </location>
</feature>
<reference evidence="2" key="1">
    <citation type="journal article" date="2020" name="Stud. Mycol.">
        <title>101 Dothideomycetes genomes: a test case for predicting lifestyles and emergence of pathogens.</title>
        <authorList>
            <person name="Haridas S."/>
            <person name="Albert R."/>
            <person name="Binder M."/>
            <person name="Bloem J."/>
            <person name="Labutti K."/>
            <person name="Salamov A."/>
            <person name="Andreopoulos B."/>
            <person name="Baker S."/>
            <person name="Barry K."/>
            <person name="Bills G."/>
            <person name="Bluhm B."/>
            <person name="Cannon C."/>
            <person name="Castanera R."/>
            <person name="Culley D."/>
            <person name="Daum C."/>
            <person name="Ezra D."/>
            <person name="Gonzalez J."/>
            <person name="Henrissat B."/>
            <person name="Kuo A."/>
            <person name="Liang C."/>
            <person name="Lipzen A."/>
            <person name="Lutzoni F."/>
            <person name="Magnuson J."/>
            <person name="Mondo S."/>
            <person name="Nolan M."/>
            <person name="Ohm R."/>
            <person name="Pangilinan J."/>
            <person name="Park H.-J."/>
            <person name="Ramirez L."/>
            <person name="Alfaro M."/>
            <person name="Sun H."/>
            <person name="Tritt A."/>
            <person name="Yoshinaga Y."/>
            <person name="Zwiers L.-H."/>
            <person name="Turgeon B."/>
            <person name="Goodwin S."/>
            <person name="Spatafora J."/>
            <person name="Crous P."/>
            <person name="Grigoriev I."/>
        </authorList>
    </citation>
    <scope>NUCLEOTIDE SEQUENCE</scope>
    <source>
        <strain evidence="2">CBS 175.79</strain>
    </source>
</reference>
<dbReference type="GeneID" id="54288934"/>
<protein>
    <submittedName>
        <fullName evidence="2">Uncharacterized protein</fullName>
    </submittedName>
</protein>
<feature type="compositionally biased region" description="Pro residues" evidence="1">
    <location>
        <begin position="82"/>
        <end position="100"/>
    </location>
</feature>
<evidence type="ECO:0000256" key="1">
    <source>
        <dbReference type="SAM" id="MobiDB-lite"/>
    </source>
</evidence>
<evidence type="ECO:0000313" key="2">
    <source>
        <dbReference type="EMBL" id="KAF2021408.1"/>
    </source>
</evidence>